<evidence type="ECO:0000256" key="7">
    <source>
        <dbReference type="ARBA" id="ARBA00023170"/>
    </source>
</evidence>
<dbReference type="SUPFAM" id="SSF81321">
    <property type="entry name" value="Family A G protein-coupled receptor-like"/>
    <property type="match status" value="1"/>
</dbReference>
<keyword evidence="5 9" id="KW-0297">G-protein coupled receptor</keyword>
<gene>
    <name evidence="14" type="primary">LOC116944450</name>
</gene>
<organism evidence="12">
    <name type="scientific">Petromyzon marinus</name>
    <name type="common">Sea lamprey</name>
    <dbReference type="NCBI Taxonomy" id="7757"/>
    <lineage>
        <taxon>Eukaryota</taxon>
        <taxon>Metazoa</taxon>
        <taxon>Chordata</taxon>
        <taxon>Craniata</taxon>
        <taxon>Vertebrata</taxon>
        <taxon>Cyclostomata</taxon>
        <taxon>Hyperoartia</taxon>
        <taxon>Petromyzontiformes</taxon>
        <taxon>Petromyzontidae</taxon>
        <taxon>Petromyzon</taxon>
    </lineage>
</organism>
<evidence type="ECO:0000313" key="13">
    <source>
        <dbReference type="Proteomes" id="UP001318040"/>
    </source>
</evidence>
<evidence type="ECO:0000256" key="1">
    <source>
        <dbReference type="ARBA" id="ARBA00004651"/>
    </source>
</evidence>
<evidence type="ECO:0000256" key="8">
    <source>
        <dbReference type="ARBA" id="ARBA00023224"/>
    </source>
</evidence>
<dbReference type="InterPro" id="IPR017452">
    <property type="entry name" value="GPCR_Rhodpsn_7TM"/>
</dbReference>
<reference evidence="14" key="2">
    <citation type="submission" date="2025-04" db="UniProtKB">
        <authorList>
            <consortium name="RefSeq"/>
        </authorList>
    </citation>
    <scope>IDENTIFICATION</scope>
    <source>
        <tissue evidence="14">Sperm</tissue>
    </source>
</reference>
<keyword evidence="7 9" id="KW-0675">Receptor</keyword>
<keyword evidence="8 9" id="KW-0807">Transducer</keyword>
<dbReference type="SMART" id="SM01381">
    <property type="entry name" value="7TM_GPCR_Srsx"/>
    <property type="match status" value="1"/>
</dbReference>
<dbReference type="GO" id="GO:0043410">
    <property type="term" value="P:positive regulation of MAPK cascade"/>
    <property type="evidence" value="ECO:0007669"/>
    <property type="project" value="TreeGrafter"/>
</dbReference>
<comment type="subcellular location">
    <subcellularLocation>
        <location evidence="1">Cell membrane</location>
        <topology evidence="1">Multi-pass membrane protein</topology>
    </subcellularLocation>
</comment>
<evidence type="ECO:0000313" key="12">
    <source>
        <dbReference type="EMBL" id="AZK36069.1"/>
    </source>
</evidence>
<dbReference type="EMBL" id="MH037338">
    <property type="protein sequence ID" value="AZK36069.1"/>
    <property type="molecule type" value="Genomic_DNA"/>
</dbReference>
<dbReference type="GO" id="GO:0071880">
    <property type="term" value="P:adenylate cyclase-activating adrenergic receptor signaling pathway"/>
    <property type="evidence" value="ECO:0007669"/>
    <property type="project" value="TreeGrafter"/>
</dbReference>
<dbReference type="InterPro" id="IPR000276">
    <property type="entry name" value="GPCR_Rhodpsn"/>
</dbReference>
<dbReference type="Pfam" id="PF00001">
    <property type="entry name" value="7tm_1"/>
    <property type="match status" value="1"/>
</dbReference>
<feature type="transmembrane region" description="Helical" evidence="10">
    <location>
        <begin position="267"/>
        <end position="294"/>
    </location>
</feature>
<feature type="transmembrane region" description="Helical" evidence="10">
    <location>
        <begin position="300"/>
        <end position="319"/>
    </location>
</feature>
<accession>A0A678XJL6</accession>
<dbReference type="GeneID" id="116944450"/>
<dbReference type="PRINTS" id="PR00237">
    <property type="entry name" value="GPCRRHODOPSN"/>
</dbReference>
<feature type="transmembrane region" description="Helical" evidence="10">
    <location>
        <begin position="68"/>
        <end position="86"/>
    </location>
</feature>
<keyword evidence="3 9" id="KW-0812">Transmembrane</keyword>
<evidence type="ECO:0000256" key="3">
    <source>
        <dbReference type="ARBA" id="ARBA00022692"/>
    </source>
</evidence>
<dbReference type="PANTHER" id="PTHR24248:SF66">
    <property type="entry name" value="OCTOPAMINE RECEPTOR BETA-3R"/>
    <property type="match status" value="1"/>
</dbReference>
<dbReference type="PROSITE" id="PS50262">
    <property type="entry name" value="G_PROTEIN_RECEP_F1_2"/>
    <property type="match status" value="1"/>
</dbReference>
<dbReference type="PANTHER" id="PTHR24248">
    <property type="entry name" value="ADRENERGIC RECEPTOR-RELATED G-PROTEIN COUPLED RECEPTOR"/>
    <property type="match status" value="1"/>
</dbReference>
<reference evidence="12" key="1">
    <citation type="submission" date="2018-03" db="EMBL/GenBank/DDBJ databases">
        <title>Spermine as a Male Sex Pheromone Detected by Two TAAR-like Receptors.</title>
        <authorList>
            <consortium name="Weiming Li"/>
            <person name="Scott A.M."/>
            <person name="Zhang Z."/>
            <person name="Jia L."/>
        </authorList>
    </citation>
    <scope>NUCLEOTIDE SEQUENCE</scope>
    <source>
        <strain evidence="12">T5</strain>
    </source>
</reference>
<feature type="transmembrane region" description="Helical" evidence="10">
    <location>
        <begin position="145"/>
        <end position="168"/>
    </location>
</feature>
<dbReference type="Proteomes" id="UP001318040">
    <property type="component" value="Chromosome 21"/>
</dbReference>
<dbReference type="KEGG" id="pmrn:116944450"/>
<evidence type="ECO:0000259" key="11">
    <source>
        <dbReference type="PROSITE" id="PS50262"/>
    </source>
</evidence>
<dbReference type="OrthoDB" id="5959645at2759"/>
<dbReference type="GO" id="GO:0004930">
    <property type="term" value="F:G protein-coupled receptor activity"/>
    <property type="evidence" value="ECO:0007669"/>
    <property type="project" value="UniProtKB-KW"/>
</dbReference>
<dbReference type="RefSeq" id="XP_032813961.1">
    <property type="nucleotide sequence ID" value="XM_032958070.1"/>
</dbReference>
<keyword evidence="6 10" id="KW-0472">Membrane</keyword>
<keyword evidence="2" id="KW-1003">Cell membrane</keyword>
<dbReference type="AlphaFoldDB" id="A0A678XJL6"/>
<evidence type="ECO:0000256" key="9">
    <source>
        <dbReference type="RuleBase" id="RU000688"/>
    </source>
</evidence>
<name>A0A678XJL6_PETMA</name>
<proteinExistence type="inferred from homology"/>
<protein>
    <submittedName>
        <fullName evidence="12">Trace amine-associated receptor 15153.TAAR353</fullName>
    </submittedName>
    <submittedName>
        <fullName evidence="14">Trace amine-associated receptor 8c-like</fullName>
    </submittedName>
</protein>
<keyword evidence="4 10" id="KW-1133">Transmembrane helix</keyword>
<dbReference type="Gene3D" id="1.20.1070.10">
    <property type="entry name" value="Rhodopsin 7-helix transmembrane proteins"/>
    <property type="match status" value="1"/>
</dbReference>
<comment type="similarity">
    <text evidence="9">Belongs to the G-protein coupled receptor 1 family.</text>
</comment>
<dbReference type="GO" id="GO:0005886">
    <property type="term" value="C:plasma membrane"/>
    <property type="evidence" value="ECO:0007669"/>
    <property type="project" value="UniProtKB-SubCell"/>
</dbReference>
<sequence>MYNNTSNPCAALYHGYNCTGPSLPPTNLCAVVVLLSSFIAATVLGNLLIICSIAFFKQLQTFPTTLALSLALSDFLVGLVIMPFAVMKTAYRCWFCASAFCNAHHFLDYMFTNSSIFHITCIAFERYVAISDPLRYRARVTRKTMAAMLLLCWLGSALFSSPSLVSLMSKSASGGLIQRVRCPNDCVFSVYIGIQAVIGISPYFISLVVIVLVYGRIYSIARRQAQKINSEGSRRRGQDAAAASAACTDALHKWKAMRREHNATKTLGVIIFFFLLSWLPYNVTVIVFEFVAYASDVYQVTLWIGYISSAFNPILYACFNRPFRTAFHRILRLKVFTLADRDFAFSTAQDGGH</sequence>
<evidence type="ECO:0000256" key="10">
    <source>
        <dbReference type="SAM" id="Phobius"/>
    </source>
</evidence>
<evidence type="ECO:0000256" key="2">
    <source>
        <dbReference type="ARBA" id="ARBA00022475"/>
    </source>
</evidence>
<feature type="transmembrane region" description="Helical" evidence="10">
    <location>
        <begin position="30"/>
        <end position="56"/>
    </location>
</feature>
<feature type="transmembrane region" description="Helical" evidence="10">
    <location>
        <begin position="188"/>
        <end position="214"/>
    </location>
</feature>
<keyword evidence="13" id="KW-1185">Reference proteome</keyword>
<evidence type="ECO:0000256" key="6">
    <source>
        <dbReference type="ARBA" id="ARBA00023136"/>
    </source>
</evidence>
<evidence type="ECO:0000313" key="14">
    <source>
        <dbReference type="RefSeq" id="XP_032813961.1"/>
    </source>
</evidence>
<evidence type="ECO:0000256" key="4">
    <source>
        <dbReference type="ARBA" id="ARBA00022989"/>
    </source>
</evidence>
<feature type="domain" description="G-protein coupled receptors family 1 profile" evidence="11">
    <location>
        <begin position="45"/>
        <end position="316"/>
    </location>
</feature>
<evidence type="ECO:0000256" key="5">
    <source>
        <dbReference type="ARBA" id="ARBA00023040"/>
    </source>
</evidence>
<dbReference type="PROSITE" id="PS00237">
    <property type="entry name" value="G_PROTEIN_RECEP_F1_1"/>
    <property type="match status" value="1"/>
</dbReference>